<proteinExistence type="predicted"/>
<protein>
    <recommendedName>
        <fullName evidence="1">YkuI C-terminal domain-containing protein</fullName>
    </recommendedName>
</protein>
<sequence>MNLYSHGELQRYSQLLQIKQSLVHVVDASVCIYDAEDADRVIEGITGAVTESCIRIYICQEDGYQISSNFFRGPLGWERSEQYRGSNWIWRPYFISNLLIMDMHKQGILSQVYTDLETSRSIQTFSCVLAEGYYVFLDLQS</sequence>
<organism evidence="2 3">
    <name type="scientific">Paenibacillus hexagrammi</name>
    <dbReference type="NCBI Taxonomy" id="2908839"/>
    <lineage>
        <taxon>Bacteria</taxon>
        <taxon>Bacillati</taxon>
        <taxon>Bacillota</taxon>
        <taxon>Bacilli</taxon>
        <taxon>Bacillales</taxon>
        <taxon>Paenibacillaceae</taxon>
        <taxon>Paenibacillus</taxon>
    </lineage>
</organism>
<dbReference type="SUPFAM" id="SSF103190">
    <property type="entry name" value="Sensory domain-like"/>
    <property type="match status" value="1"/>
</dbReference>
<dbReference type="RefSeq" id="WP_235123068.1">
    <property type="nucleotide sequence ID" value="NZ_CP090978.1"/>
</dbReference>
<name>A0ABY3SR15_9BACL</name>
<evidence type="ECO:0000313" key="2">
    <source>
        <dbReference type="EMBL" id="UJF36518.1"/>
    </source>
</evidence>
<dbReference type="Pfam" id="PF10388">
    <property type="entry name" value="YkuI_C"/>
    <property type="match status" value="1"/>
</dbReference>
<dbReference type="Proteomes" id="UP001649230">
    <property type="component" value="Chromosome"/>
</dbReference>
<dbReference type="InterPro" id="IPR018842">
    <property type="entry name" value="YkuI_C"/>
</dbReference>
<evidence type="ECO:0000313" key="3">
    <source>
        <dbReference type="Proteomes" id="UP001649230"/>
    </source>
</evidence>
<reference evidence="2 3" key="1">
    <citation type="journal article" date="2024" name="Int. J. Syst. Evol. Microbiol.">
        <title>Paenibacillus hexagrammi sp. nov., a novel bacterium isolated from the gut content of Hexagrammos agrammus.</title>
        <authorList>
            <person name="Jung H.K."/>
            <person name="Kim D.G."/>
            <person name="Zin H."/>
            <person name="Park J."/>
            <person name="Jung H."/>
            <person name="Kim Y.O."/>
            <person name="Kong H.J."/>
            <person name="Kim J.W."/>
            <person name="Kim Y.S."/>
        </authorList>
    </citation>
    <scope>NUCLEOTIDE SEQUENCE [LARGE SCALE GENOMIC DNA]</scope>
    <source>
        <strain evidence="2 3">YPD9-1</strain>
    </source>
</reference>
<evidence type="ECO:0000259" key="1">
    <source>
        <dbReference type="Pfam" id="PF10388"/>
    </source>
</evidence>
<dbReference type="InterPro" id="IPR029151">
    <property type="entry name" value="Sensor-like_sf"/>
</dbReference>
<accession>A0ABY3SR15</accession>
<keyword evidence="3" id="KW-1185">Reference proteome</keyword>
<feature type="domain" description="YkuI C-terminal" evidence="1">
    <location>
        <begin position="14"/>
        <end position="139"/>
    </location>
</feature>
<gene>
    <name evidence="2" type="ORF">L0M14_29565</name>
</gene>
<dbReference type="Gene3D" id="3.30.450.20">
    <property type="entry name" value="PAS domain"/>
    <property type="match status" value="1"/>
</dbReference>
<dbReference type="EMBL" id="CP090978">
    <property type="protein sequence ID" value="UJF36518.1"/>
    <property type="molecule type" value="Genomic_DNA"/>
</dbReference>